<sequence>MLRHLYMIIRVLSFPLRASINPLFQSNISSQYSNRSSHFSIRLSDQFCNFDPLKCLIITSRWCSKFQFETLQSQTKLIYWLICTFQINAHALLTKLYIWSEKIVLLKIMATDKQLATRTIHQVDSVIQNCNDFPNKPPAAYLTLQRSLQDEKGHRCLFQVKKNFSNQQNSLLIITLLKNINKCTQGIRFSKESTTSVSYYPSRKIHRPGKHSKFMVYNV</sequence>
<dbReference type="AlphaFoldDB" id="A0A8J8T8S7"/>
<protein>
    <submittedName>
        <fullName evidence="1">Uncharacterized protein</fullName>
    </submittedName>
</protein>
<reference evidence="1" key="1">
    <citation type="submission" date="2019-06" db="EMBL/GenBank/DDBJ databases">
        <authorList>
            <person name="Zheng W."/>
        </authorList>
    </citation>
    <scope>NUCLEOTIDE SEQUENCE</scope>
    <source>
        <strain evidence="1">QDHG01</strain>
    </source>
</reference>
<dbReference type="EMBL" id="RRYP01001469">
    <property type="protein sequence ID" value="TNV85910.1"/>
    <property type="molecule type" value="Genomic_DNA"/>
</dbReference>
<keyword evidence="2" id="KW-1185">Reference proteome</keyword>
<evidence type="ECO:0000313" key="1">
    <source>
        <dbReference type="EMBL" id="TNV85910.1"/>
    </source>
</evidence>
<proteinExistence type="predicted"/>
<name>A0A8J8T8S7_HALGN</name>
<evidence type="ECO:0000313" key="2">
    <source>
        <dbReference type="Proteomes" id="UP000785679"/>
    </source>
</evidence>
<gene>
    <name evidence="1" type="ORF">FGO68_gene16653</name>
</gene>
<accession>A0A8J8T8S7</accession>
<dbReference type="Proteomes" id="UP000785679">
    <property type="component" value="Unassembled WGS sequence"/>
</dbReference>
<organism evidence="1 2">
    <name type="scientific">Halteria grandinella</name>
    <dbReference type="NCBI Taxonomy" id="5974"/>
    <lineage>
        <taxon>Eukaryota</taxon>
        <taxon>Sar</taxon>
        <taxon>Alveolata</taxon>
        <taxon>Ciliophora</taxon>
        <taxon>Intramacronucleata</taxon>
        <taxon>Spirotrichea</taxon>
        <taxon>Stichotrichia</taxon>
        <taxon>Sporadotrichida</taxon>
        <taxon>Halteriidae</taxon>
        <taxon>Halteria</taxon>
    </lineage>
</organism>
<comment type="caution">
    <text evidence="1">The sequence shown here is derived from an EMBL/GenBank/DDBJ whole genome shotgun (WGS) entry which is preliminary data.</text>
</comment>